<keyword evidence="6 11" id="KW-1133">Transmembrane helix</keyword>
<feature type="repeat" description="Solcar" evidence="9">
    <location>
        <begin position="12"/>
        <end position="98"/>
    </location>
</feature>
<evidence type="ECO:0000256" key="2">
    <source>
        <dbReference type="ARBA" id="ARBA00022448"/>
    </source>
</evidence>
<dbReference type="GO" id="GO:0090422">
    <property type="term" value="F:thiamine pyrophosphate transmembrane transporter activity"/>
    <property type="evidence" value="ECO:0007669"/>
    <property type="project" value="EnsemblFungi"/>
</dbReference>
<dbReference type="SUPFAM" id="SSF103506">
    <property type="entry name" value="Mitochondrial carrier"/>
    <property type="match status" value="1"/>
</dbReference>
<keyword evidence="7" id="KW-0496">Mitochondrion</keyword>
<dbReference type="Proteomes" id="UP000094455">
    <property type="component" value="Unassembled WGS sequence"/>
</dbReference>
<dbReference type="InterPro" id="IPR018108">
    <property type="entry name" value="MCP_transmembrane"/>
</dbReference>
<dbReference type="PANTHER" id="PTHR24089">
    <property type="entry name" value="SOLUTE CARRIER FAMILY 25"/>
    <property type="match status" value="1"/>
</dbReference>
<dbReference type="AlphaFoldDB" id="A0A1E3NIJ9"/>
<dbReference type="PROSITE" id="PS50920">
    <property type="entry name" value="SOLCAR"/>
    <property type="match status" value="3"/>
</dbReference>
<keyword evidence="8 9" id="KW-0472">Membrane</keyword>
<dbReference type="Gene3D" id="1.50.40.10">
    <property type="entry name" value="Mitochondrial carrier domain"/>
    <property type="match status" value="1"/>
</dbReference>
<feature type="repeat" description="Solcar" evidence="9">
    <location>
        <begin position="116"/>
        <end position="201"/>
    </location>
</feature>
<evidence type="ECO:0000256" key="11">
    <source>
        <dbReference type="SAM" id="Phobius"/>
    </source>
</evidence>
<gene>
    <name evidence="12" type="ORF">PICMEDRAFT_74168</name>
</gene>
<proteinExistence type="inferred from homology"/>
<keyword evidence="13" id="KW-1185">Reference proteome</keyword>
<evidence type="ECO:0000256" key="3">
    <source>
        <dbReference type="ARBA" id="ARBA00022692"/>
    </source>
</evidence>
<dbReference type="Pfam" id="PF00153">
    <property type="entry name" value="Mito_carr"/>
    <property type="match status" value="3"/>
</dbReference>
<keyword evidence="5" id="KW-0999">Mitochondrion inner membrane</keyword>
<name>A0A1E3NIJ9_9ASCO</name>
<feature type="transmembrane region" description="Helical" evidence="11">
    <location>
        <begin position="81"/>
        <end position="99"/>
    </location>
</feature>
<comment type="similarity">
    <text evidence="10">Belongs to the mitochondrial carrier (TC 2.A.29) family.</text>
</comment>
<evidence type="ECO:0000313" key="12">
    <source>
        <dbReference type="EMBL" id="ODQ45408.1"/>
    </source>
</evidence>
<evidence type="ECO:0000256" key="1">
    <source>
        <dbReference type="ARBA" id="ARBA00004448"/>
    </source>
</evidence>
<sequence>MAESFVTSSNEITPTMSVLAGSLSGLIVRFVIAPIDIVKIRLQLHRDPQKYRSILSTVKSILQNEGIRAFWKGNLPAEMMYVVYGGAQFTAFATISNLADSMRSKFNMKKPQTELGTTLQNVVVGALSGCSATCVSYPLDLLRTRLASNETKRFKSLGNEIKHIYNLDGFRGFFSGGLVGINYVALSTGFSFGTYSYIINCDKKGYFDFLKDHNLILTHAGGISSVAGLTAGVVSKTLVYPLDLVKRRLQMGWGTSMYSVLRNVIKIEGVSGLYKGFIPAVLKSAPATGISLFCYEFFIGVFKKF</sequence>
<reference evidence="12 13" key="1">
    <citation type="journal article" date="2016" name="Proc. Natl. Acad. Sci. U.S.A.">
        <title>Comparative genomics of biotechnologically important yeasts.</title>
        <authorList>
            <person name="Riley R."/>
            <person name="Haridas S."/>
            <person name="Wolfe K.H."/>
            <person name="Lopes M.R."/>
            <person name="Hittinger C.T."/>
            <person name="Goeker M."/>
            <person name="Salamov A.A."/>
            <person name="Wisecaver J.H."/>
            <person name="Long T.M."/>
            <person name="Calvey C.H."/>
            <person name="Aerts A.L."/>
            <person name="Barry K.W."/>
            <person name="Choi C."/>
            <person name="Clum A."/>
            <person name="Coughlan A.Y."/>
            <person name="Deshpande S."/>
            <person name="Douglass A.P."/>
            <person name="Hanson S.J."/>
            <person name="Klenk H.-P."/>
            <person name="LaButti K.M."/>
            <person name="Lapidus A."/>
            <person name="Lindquist E.A."/>
            <person name="Lipzen A.M."/>
            <person name="Meier-Kolthoff J.P."/>
            <person name="Ohm R.A."/>
            <person name="Otillar R.P."/>
            <person name="Pangilinan J.L."/>
            <person name="Peng Y."/>
            <person name="Rokas A."/>
            <person name="Rosa C.A."/>
            <person name="Scheuner C."/>
            <person name="Sibirny A.A."/>
            <person name="Slot J.C."/>
            <person name="Stielow J.B."/>
            <person name="Sun H."/>
            <person name="Kurtzman C.P."/>
            <person name="Blackwell M."/>
            <person name="Grigoriev I.V."/>
            <person name="Jeffries T.W."/>
        </authorList>
    </citation>
    <scope>NUCLEOTIDE SEQUENCE [LARGE SCALE GENOMIC DNA]</scope>
    <source>
        <strain evidence="12 13">NRRL Y-2026</strain>
    </source>
</reference>
<evidence type="ECO:0008006" key="14">
    <source>
        <dbReference type="Google" id="ProtNLM"/>
    </source>
</evidence>
<evidence type="ECO:0000256" key="8">
    <source>
        <dbReference type="ARBA" id="ARBA00023136"/>
    </source>
</evidence>
<dbReference type="GO" id="GO:1990545">
    <property type="term" value="P:mitochondrial thiamine pyrophosphate transmembrane transport"/>
    <property type="evidence" value="ECO:0007669"/>
    <property type="project" value="EnsemblFungi"/>
</dbReference>
<dbReference type="GeneID" id="30181381"/>
<dbReference type="OrthoDB" id="18574at2759"/>
<comment type="subcellular location">
    <subcellularLocation>
        <location evidence="1">Mitochondrion inner membrane</location>
        <topology evidence="1">Multi-pass membrane protein</topology>
    </subcellularLocation>
</comment>
<evidence type="ECO:0000256" key="10">
    <source>
        <dbReference type="RuleBase" id="RU000488"/>
    </source>
</evidence>
<dbReference type="STRING" id="763406.A0A1E3NIJ9"/>
<feature type="repeat" description="Solcar" evidence="9">
    <location>
        <begin position="219"/>
        <end position="301"/>
    </location>
</feature>
<protein>
    <recommendedName>
        <fullName evidence="14">Mitochondrial thiamine pyrophosphate carrier 1</fullName>
    </recommendedName>
</protein>
<dbReference type="InterPro" id="IPR002067">
    <property type="entry name" value="MCP"/>
</dbReference>
<dbReference type="InterPro" id="IPR023395">
    <property type="entry name" value="MCP_dom_sf"/>
</dbReference>
<evidence type="ECO:0000256" key="6">
    <source>
        <dbReference type="ARBA" id="ARBA00022989"/>
    </source>
</evidence>
<keyword evidence="4" id="KW-0677">Repeat</keyword>
<evidence type="ECO:0000256" key="5">
    <source>
        <dbReference type="ARBA" id="ARBA00022792"/>
    </source>
</evidence>
<organism evidence="12 13">
    <name type="scientific">Pichia membranifaciens NRRL Y-2026</name>
    <dbReference type="NCBI Taxonomy" id="763406"/>
    <lineage>
        <taxon>Eukaryota</taxon>
        <taxon>Fungi</taxon>
        <taxon>Dikarya</taxon>
        <taxon>Ascomycota</taxon>
        <taxon>Saccharomycotina</taxon>
        <taxon>Pichiomycetes</taxon>
        <taxon>Pichiales</taxon>
        <taxon>Pichiaceae</taxon>
        <taxon>Pichia</taxon>
    </lineage>
</organism>
<dbReference type="EMBL" id="KV454005">
    <property type="protein sequence ID" value="ODQ45408.1"/>
    <property type="molecule type" value="Genomic_DNA"/>
</dbReference>
<evidence type="ECO:0000256" key="9">
    <source>
        <dbReference type="PROSITE-ProRule" id="PRU00282"/>
    </source>
</evidence>
<keyword evidence="3 9" id="KW-0812">Transmembrane</keyword>
<dbReference type="RefSeq" id="XP_019016521.1">
    <property type="nucleotide sequence ID" value="XM_019164694.1"/>
</dbReference>
<dbReference type="GO" id="GO:0005743">
    <property type="term" value="C:mitochondrial inner membrane"/>
    <property type="evidence" value="ECO:0007669"/>
    <property type="project" value="UniProtKB-SubCell"/>
</dbReference>
<accession>A0A1E3NIJ9</accession>
<evidence type="ECO:0000256" key="7">
    <source>
        <dbReference type="ARBA" id="ARBA00023128"/>
    </source>
</evidence>
<evidence type="ECO:0000256" key="4">
    <source>
        <dbReference type="ARBA" id="ARBA00022737"/>
    </source>
</evidence>
<dbReference type="PRINTS" id="PR00926">
    <property type="entry name" value="MITOCARRIER"/>
</dbReference>
<evidence type="ECO:0000313" key="13">
    <source>
        <dbReference type="Proteomes" id="UP000094455"/>
    </source>
</evidence>
<keyword evidence="2 10" id="KW-0813">Transport</keyword>